<reference evidence="2 3" key="1">
    <citation type="submission" date="2021-04" db="EMBL/GenBank/DDBJ databases">
        <authorList>
            <person name="Pira H."/>
            <person name="Risdian C."/>
            <person name="Wink J."/>
        </authorList>
    </citation>
    <scope>NUCLEOTIDE SEQUENCE [LARGE SCALE GENOMIC DNA]</scope>
    <source>
        <strain evidence="2 3">WH53</strain>
    </source>
</reference>
<proteinExistence type="predicted"/>
<dbReference type="Proteomes" id="UP000690515">
    <property type="component" value="Unassembled WGS sequence"/>
</dbReference>
<keyword evidence="3" id="KW-1185">Reference proteome</keyword>
<evidence type="ECO:0000313" key="3">
    <source>
        <dbReference type="Proteomes" id="UP000690515"/>
    </source>
</evidence>
<dbReference type="InterPro" id="IPR036895">
    <property type="entry name" value="Uracil-DNA_glycosylase-like_sf"/>
</dbReference>
<feature type="region of interest" description="Disordered" evidence="1">
    <location>
        <begin position="60"/>
        <end position="88"/>
    </location>
</feature>
<gene>
    <name evidence="2" type="ORF">KCG35_23960</name>
</gene>
<evidence type="ECO:0008006" key="4">
    <source>
        <dbReference type="Google" id="ProtNLM"/>
    </source>
</evidence>
<evidence type="ECO:0000256" key="1">
    <source>
        <dbReference type="SAM" id="MobiDB-lite"/>
    </source>
</evidence>
<name>A0ABS5ZJ50_9GAMM</name>
<dbReference type="EMBL" id="JAGSOY010000154">
    <property type="protein sequence ID" value="MBU2714111.1"/>
    <property type="molecule type" value="Genomic_DNA"/>
</dbReference>
<sequence>MIEQQRQEYLKAMGITSWYSRYSLAHALPSNPLLWADIAKPNIISKESCEIETIDSHKASNTTTSIPNLHGLLHTPKNSEEKHPLQKQTTVLSQQLKSAINTAESPSQQDLKNKTQFELKNKATDTSSSAQSTGSTSRQPVPTFRLAICTCQDALIITDLPYSSREGFTKHHQNLLMNILSALHWSSSVQNMNIFSWPFTHQQMIDQHRQIAIDALSRYLVCHYQYKDHSNILLLGRDAAKFTLNTDKPFEQLRGLQKVNNDKQRIVVTHSVDELLKIPQYKRETWADLVMLLT</sequence>
<accession>A0ABS5ZJ50</accession>
<evidence type="ECO:0000313" key="2">
    <source>
        <dbReference type="EMBL" id="MBU2714111.1"/>
    </source>
</evidence>
<organism evidence="2 3">
    <name type="scientific">Zooshikella harenae</name>
    <dbReference type="NCBI Taxonomy" id="2827238"/>
    <lineage>
        <taxon>Bacteria</taxon>
        <taxon>Pseudomonadati</taxon>
        <taxon>Pseudomonadota</taxon>
        <taxon>Gammaproteobacteria</taxon>
        <taxon>Oceanospirillales</taxon>
        <taxon>Zooshikellaceae</taxon>
        <taxon>Zooshikella</taxon>
    </lineage>
</organism>
<protein>
    <recommendedName>
        <fullName evidence="4">Uracil-DNA glycosylase-like domain-containing protein</fullName>
    </recommendedName>
</protein>
<dbReference type="SUPFAM" id="SSF52141">
    <property type="entry name" value="Uracil-DNA glycosylase-like"/>
    <property type="match status" value="1"/>
</dbReference>
<comment type="caution">
    <text evidence="2">The sequence shown here is derived from an EMBL/GenBank/DDBJ whole genome shotgun (WGS) entry which is preliminary data.</text>
</comment>
<dbReference type="Gene3D" id="3.40.470.10">
    <property type="entry name" value="Uracil-DNA glycosylase-like domain"/>
    <property type="match status" value="1"/>
</dbReference>
<dbReference type="RefSeq" id="WP_215822381.1">
    <property type="nucleotide sequence ID" value="NZ_JAGSOY010000154.1"/>
</dbReference>